<feature type="active site" description="Proton donor/acceptor" evidence="6">
    <location>
        <position position="89"/>
    </location>
</feature>
<dbReference type="RefSeq" id="WP_216151366.1">
    <property type="nucleotide sequence ID" value="NZ_JAHLDV010000070.1"/>
</dbReference>
<evidence type="ECO:0000256" key="5">
    <source>
        <dbReference type="ARBA" id="ARBA00048791"/>
    </source>
</evidence>
<reference evidence="7 8" key="1">
    <citation type="submission" date="2021-06" db="EMBL/GenBank/DDBJ databases">
        <title>Clostridia strains as spoilage organisms.</title>
        <authorList>
            <person name="Wambui J."/>
            <person name="Stephan R."/>
            <person name="Stevens M.J.A."/>
        </authorList>
    </citation>
    <scope>NUCLEOTIDE SEQUENCE [LARGE SCALE GENOMIC DNA]</scope>
    <source>
        <strain evidence="7 8">DSM 14204</strain>
    </source>
</reference>
<dbReference type="InterPro" id="IPR011343">
    <property type="entry name" value="DeoC"/>
</dbReference>
<comment type="pathway">
    <text evidence="6">Carbohydrate degradation; 2-deoxy-D-ribose 1-phosphate degradation; D-glyceraldehyde 3-phosphate and acetaldehyde from 2-deoxy-alpha-D-ribose 1-phosphate: step 2/2.</text>
</comment>
<comment type="function">
    <text evidence="6">Catalyzes a reversible aldol reaction between acetaldehyde and D-glyceraldehyde 3-phosphate to generate 2-deoxy-D-ribose 5-phosphate.</text>
</comment>
<gene>
    <name evidence="6 7" type="primary">deoC</name>
    <name evidence="7" type="ORF">KPL37_17580</name>
</gene>
<comment type="similarity">
    <text evidence="1 6">Belongs to the DeoC/FbaB aldolase family. DeoC type 1 subfamily.</text>
</comment>
<evidence type="ECO:0000256" key="4">
    <source>
        <dbReference type="ARBA" id="ARBA00023270"/>
    </source>
</evidence>
<feature type="active site" description="Schiff-base intermediate with acetaldehyde" evidence="6">
    <location>
        <position position="152"/>
    </location>
</feature>
<dbReference type="GO" id="GO:0004139">
    <property type="term" value="F:deoxyribose-phosphate aldolase activity"/>
    <property type="evidence" value="ECO:0007669"/>
    <property type="project" value="UniProtKB-EC"/>
</dbReference>
<keyword evidence="4 6" id="KW-0704">Schiff base</keyword>
<dbReference type="HAMAP" id="MF_00114">
    <property type="entry name" value="DeoC_type1"/>
    <property type="match status" value="1"/>
</dbReference>
<feature type="active site" description="Proton donor/acceptor" evidence="6">
    <location>
        <position position="181"/>
    </location>
</feature>
<evidence type="ECO:0000256" key="3">
    <source>
        <dbReference type="ARBA" id="ARBA00023239"/>
    </source>
</evidence>
<proteinExistence type="inferred from homology"/>
<evidence type="ECO:0000256" key="1">
    <source>
        <dbReference type="ARBA" id="ARBA00010936"/>
    </source>
</evidence>
<dbReference type="Pfam" id="PF01791">
    <property type="entry name" value="DeoC"/>
    <property type="match status" value="1"/>
</dbReference>
<dbReference type="EC" id="4.1.2.4" evidence="6"/>
<keyword evidence="8" id="KW-1185">Reference proteome</keyword>
<comment type="catalytic activity">
    <reaction evidence="5 6">
        <text>2-deoxy-D-ribose 5-phosphate = D-glyceraldehyde 3-phosphate + acetaldehyde</text>
        <dbReference type="Rhea" id="RHEA:12821"/>
        <dbReference type="ChEBI" id="CHEBI:15343"/>
        <dbReference type="ChEBI" id="CHEBI:59776"/>
        <dbReference type="ChEBI" id="CHEBI:62877"/>
        <dbReference type="EC" id="4.1.2.4"/>
    </reaction>
</comment>
<dbReference type="NCBIfam" id="TIGR00126">
    <property type="entry name" value="deoC"/>
    <property type="match status" value="1"/>
</dbReference>
<evidence type="ECO:0000256" key="2">
    <source>
        <dbReference type="ARBA" id="ARBA00022490"/>
    </source>
</evidence>
<dbReference type="CDD" id="cd00959">
    <property type="entry name" value="DeoC"/>
    <property type="match status" value="1"/>
</dbReference>
<dbReference type="PANTHER" id="PTHR10889">
    <property type="entry name" value="DEOXYRIBOSE-PHOSPHATE ALDOLASE"/>
    <property type="match status" value="1"/>
</dbReference>
<dbReference type="InterPro" id="IPR028581">
    <property type="entry name" value="DeoC_typeI"/>
</dbReference>
<dbReference type="EMBL" id="JAHLDV010000070">
    <property type="protein sequence ID" value="MBU3161521.1"/>
    <property type="molecule type" value="Genomic_DNA"/>
</dbReference>
<evidence type="ECO:0000313" key="8">
    <source>
        <dbReference type="Proteomes" id="UP000776252"/>
    </source>
</evidence>
<dbReference type="Proteomes" id="UP000776252">
    <property type="component" value="Unassembled WGS sequence"/>
</dbReference>
<accession>A0ABS6BY55</accession>
<dbReference type="PANTHER" id="PTHR10889:SF1">
    <property type="entry name" value="DEOXYRIBOSE-PHOSPHATE ALDOLASE"/>
    <property type="match status" value="1"/>
</dbReference>
<protein>
    <recommendedName>
        <fullName evidence="6">Deoxyribose-phosphate aldolase</fullName>
        <shortName evidence="6">DERA</shortName>
        <ecNumber evidence="6">4.1.2.4</ecNumber>
    </recommendedName>
    <alternativeName>
        <fullName evidence="6">2-deoxy-D-ribose 5-phosphate aldolase</fullName>
    </alternativeName>
    <alternativeName>
        <fullName evidence="6">Phosphodeoxyriboaldolase</fullName>
        <shortName evidence="6">Deoxyriboaldolase</shortName>
    </alternativeName>
</protein>
<keyword evidence="2 6" id="KW-0963">Cytoplasm</keyword>
<name>A0ABS6BY55_9CLOT</name>
<evidence type="ECO:0000256" key="6">
    <source>
        <dbReference type="HAMAP-Rule" id="MF_00114"/>
    </source>
</evidence>
<keyword evidence="3 6" id="KW-0456">Lyase</keyword>
<comment type="subcellular location">
    <subcellularLocation>
        <location evidence="6">Cytoplasm</location>
    </subcellularLocation>
</comment>
<evidence type="ECO:0000313" key="7">
    <source>
        <dbReference type="EMBL" id="MBU3161521.1"/>
    </source>
</evidence>
<organism evidence="7 8">
    <name type="scientific">Clostridium frigoris</name>
    <dbReference type="NCBI Taxonomy" id="205327"/>
    <lineage>
        <taxon>Bacteria</taxon>
        <taxon>Bacillati</taxon>
        <taxon>Bacillota</taxon>
        <taxon>Clostridia</taxon>
        <taxon>Eubacteriales</taxon>
        <taxon>Clostridiaceae</taxon>
        <taxon>Clostridium</taxon>
    </lineage>
</organism>
<comment type="caution">
    <text evidence="7">The sequence shown here is derived from an EMBL/GenBank/DDBJ whole genome shotgun (WGS) entry which is preliminary data.</text>
</comment>
<dbReference type="PIRSF" id="PIRSF001357">
    <property type="entry name" value="DeoC"/>
    <property type="match status" value="1"/>
</dbReference>
<dbReference type="InterPro" id="IPR002915">
    <property type="entry name" value="DeoC/FbaB/LacD_aldolase"/>
</dbReference>
<dbReference type="SMART" id="SM01133">
    <property type="entry name" value="DeoC"/>
    <property type="match status" value="1"/>
</dbReference>
<sequence>MNIAKLIDHTELKPVATKGQILQLIEDAKKNNFASVCVNPIWAKVASLGLKDSEVSVCVVIGFPLGANTTETKAFEAKDAIKNGATEVDMVISIGELKDKNYAYVEQDIKAVVEVAKGKALVKVIIETCLLTRDEKIKACQIAKKAGADFVKTSTGFSKGGATVEDVKLMRETVGKEMGVKASGGIHTKEEAMQMVEAGATRIGTSSGIAIIS</sequence>